<name>A0ABS4K227_9CLOT</name>
<keyword evidence="2 5" id="KW-1005">Bacterial flagellum biogenesis</keyword>
<dbReference type="Proteomes" id="UP001519308">
    <property type="component" value="Unassembled WGS sequence"/>
</dbReference>
<dbReference type="PANTHER" id="PTHR39190:SF1">
    <property type="entry name" value="FLAGELLAR ASSEMBLY FACTOR FLIW"/>
    <property type="match status" value="1"/>
</dbReference>
<dbReference type="SUPFAM" id="SSF141457">
    <property type="entry name" value="BH3618-like"/>
    <property type="match status" value="1"/>
</dbReference>
<keyword evidence="3 5" id="KW-0810">Translation regulation</keyword>
<comment type="caution">
    <text evidence="6">The sequence shown here is derived from an EMBL/GenBank/DDBJ whole genome shotgun (WGS) entry which is preliminary data.</text>
</comment>
<comment type="similarity">
    <text evidence="5">Belongs to the FliW family.</text>
</comment>
<keyword evidence="6" id="KW-0282">Flagellum</keyword>
<sequence length="141" mass="16518">MKLKNKFNQIVDCDEKDIIIFENGIFGFENLKKFVVIPIEENEKFKMLQSTENDSIGIVIVSPFDFKKQYEINLSDEYIEKLKIKEEREVLVYTTVTLNSDIDKITTNLKAPIIINVCNNLAMQIIMDSDKYKIKEPLFKE</sequence>
<keyword evidence="4 5" id="KW-0143">Chaperone</keyword>
<dbReference type="Gene3D" id="2.30.290.10">
    <property type="entry name" value="BH3618-like"/>
    <property type="match status" value="1"/>
</dbReference>
<evidence type="ECO:0000256" key="1">
    <source>
        <dbReference type="ARBA" id="ARBA00022490"/>
    </source>
</evidence>
<evidence type="ECO:0000256" key="3">
    <source>
        <dbReference type="ARBA" id="ARBA00022845"/>
    </source>
</evidence>
<evidence type="ECO:0000256" key="2">
    <source>
        <dbReference type="ARBA" id="ARBA00022795"/>
    </source>
</evidence>
<dbReference type="EMBL" id="JAGGLL010000010">
    <property type="protein sequence ID" value="MBP2021833.1"/>
    <property type="molecule type" value="Genomic_DNA"/>
</dbReference>
<dbReference type="InterPro" id="IPR003775">
    <property type="entry name" value="Flagellar_assembly_factor_FliW"/>
</dbReference>
<gene>
    <name evidence="5" type="primary">fliW</name>
    <name evidence="6" type="ORF">J2Z44_001629</name>
</gene>
<dbReference type="HAMAP" id="MF_01185">
    <property type="entry name" value="FliW"/>
    <property type="match status" value="1"/>
</dbReference>
<dbReference type="Pfam" id="PF02623">
    <property type="entry name" value="FliW"/>
    <property type="match status" value="1"/>
</dbReference>
<evidence type="ECO:0000256" key="5">
    <source>
        <dbReference type="HAMAP-Rule" id="MF_01185"/>
    </source>
</evidence>
<protein>
    <recommendedName>
        <fullName evidence="5">Flagellar assembly factor FliW</fullName>
    </recommendedName>
</protein>
<keyword evidence="7" id="KW-1185">Reference proteome</keyword>
<organism evidence="6 7">
    <name type="scientific">Clostridium punense</name>
    <dbReference type="NCBI Taxonomy" id="1054297"/>
    <lineage>
        <taxon>Bacteria</taxon>
        <taxon>Bacillati</taxon>
        <taxon>Bacillota</taxon>
        <taxon>Clostridia</taxon>
        <taxon>Eubacteriales</taxon>
        <taxon>Clostridiaceae</taxon>
        <taxon>Clostridium</taxon>
    </lineage>
</organism>
<dbReference type="RefSeq" id="WP_021282970.1">
    <property type="nucleotide sequence ID" value="NZ_JAGGLL010000010.1"/>
</dbReference>
<evidence type="ECO:0000313" key="6">
    <source>
        <dbReference type="EMBL" id="MBP2021833.1"/>
    </source>
</evidence>
<evidence type="ECO:0000313" key="7">
    <source>
        <dbReference type="Proteomes" id="UP001519308"/>
    </source>
</evidence>
<reference evidence="6 7" key="1">
    <citation type="submission" date="2021-03" db="EMBL/GenBank/DDBJ databases">
        <title>Genomic Encyclopedia of Type Strains, Phase IV (KMG-IV): sequencing the most valuable type-strain genomes for metagenomic binning, comparative biology and taxonomic classification.</title>
        <authorList>
            <person name="Goeker M."/>
        </authorList>
    </citation>
    <scope>NUCLEOTIDE SEQUENCE [LARGE SCALE GENOMIC DNA]</scope>
    <source>
        <strain evidence="6 7">DSM 28650</strain>
    </source>
</reference>
<keyword evidence="1 5" id="KW-0963">Cytoplasm</keyword>
<dbReference type="PANTHER" id="PTHR39190">
    <property type="entry name" value="FLAGELLAR ASSEMBLY FACTOR FLIW"/>
    <property type="match status" value="1"/>
</dbReference>
<accession>A0ABS4K227</accession>
<dbReference type="InterPro" id="IPR024046">
    <property type="entry name" value="Flagellar_assmbl_FliW_dom_sf"/>
</dbReference>
<evidence type="ECO:0000256" key="4">
    <source>
        <dbReference type="ARBA" id="ARBA00023186"/>
    </source>
</evidence>
<keyword evidence="6" id="KW-0966">Cell projection</keyword>
<keyword evidence="6" id="KW-0969">Cilium</keyword>
<dbReference type="NCBIfam" id="NF009793">
    <property type="entry name" value="PRK13285.1-1"/>
    <property type="match status" value="1"/>
</dbReference>
<comment type="subcellular location">
    <subcellularLocation>
        <location evidence="5">Cytoplasm</location>
    </subcellularLocation>
</comment>
<proteinExistence type="inferred from homology"/>
<comment type="function">
    <text evidence="5">Acts as an anti-CsrA protein, binds CsrA and prevents it from repressing translation of its target genes, one of which is flagellin. Binds to flagellin and participates in the assembly of the flagellum.</text>
</comment>
<comment type="subunit">
    <text evidence="5">Interacts with translational regulator CsrA and flagellin(s).</text>
</comment>